<proteinExistence type="predicted"/>
<name>A0AAD3TG31_NEPGR</name>
<gene>
    <name evidence="1" type="ORF">Nepgr_030369</name>
</gene>
<organism evidence="1 2">
    <name type="scientific">Nepenthes gracilis</name>
    <name type="common">Slender pitcher plant</name>
    <dbReference type="NCBI Taxonomy" id="150966"/>
    <lineage>
        <taxon>Eukaryota</taxon>
        <taxon>Viridiplantae</taxon>
        <taxon>Streptophyta</taxon>
        <taxon>Embryophyta</taxon>
        <taxon>Tracheophyta</taxon>
        <taxon>Spermatophyta</taxon>
        <taxon>Magnoliopsida</taxon>
        <taxon>eudicotyledons</taxon>
        <taxon>Gunneridae</taxon>
        <taxon>Pentapetalae</taxon>
        <taxon>Caryophyllales</taxon>
        <taxon>Nepenthaceae</taxon>
        <taxon>Nepenthes</taxon>
    </lineage>
</organism>
<protein>
    <submittedName>
        <fullName evidence="1">Uncharacterized protein</fullName>
    </submittedName>
</protein>
<sequence>MAMVIPEPHDRALYPPDGFITVYEAHLKGGLRFSIPLDLYDVMRALERASRQASAECDEVSGVLVCLLPMS</sequence>
<evidence type="ECO:0000313" key="2">
    <source>
        <dbReference type="Proteomes" id="UP001279734"/>
    </source>
</evidence>
<dbReference type="Proteomes" id="UP001279734">
    <property type="component" value="Unassembled WGS sequence"/>
</dbReference>
<comment type="caution">
    <text evidence="1">The sequence shown here is derived from an EMBL/GenBank/DDBJ whole genome shotgun (WGS) entry which is preliminary data.</text>
</comment>
<accession>A0AAD3TG31</accession>
<evidence type="ECO:0000313" key="1">
    <source>
        <dbReference type="EMBL" id="GMH28526.1"/>
    </source>
</evidence>
<dbReference type="EMBL" id="BSYO01000034">
    <property type="protein sequence ID" value="GMH28526.1"/>
    <property type="molecule type" value="Genomic_DNA"/>
</dbReference>
<keyword evidence="2" id="KW-1185">Reference proteome</keyword>
<reference evidence="1" key="1">
    <citation type="submission" date="2023-05" db="EMBL/GenBank/DDBJ databases">
        <title>Nepenthes gracilis genome sequencing.</title>
        <authorList>
            <person name="Fukushima K."/>
        </authorList>
    </citation>
    <scope>NUCLEOTIDE SEQUENCE</scope>
    <source>
        <strain evidence="1">SING2019-196</strain>
    </source>
</reference>
<dbReference type="AlphaFoldDB" id="A0AAD3TG31"/>